<accession>A0AAV2LGF9</accession>
<gene>
    <name evidence="2" type="ORF">KC01_LOCUS29391</name>
</gene>
<protein>
    <submittedName>
        <fullName evidence="2">Uncharacterized protein</fullName>
    </submittedName>
</protein>
<evidence type="ECO:0000313" key="2">
    <source>
        <dbReference type="EMBL" id="CAL1601415.1"/>
    </source>
</evidence>
<keyword evidence="3" id="KW-1185">Reference proteome</keyword>
<name>A0AAV2LGF9_KNICA</name>
<evidence type="ECO:0000313" key="3">
    <source>
        <dbReference type="Proteomes" id="UP001497482"/>
    </source>
</evidence>
<organism evidence="2 3">
    <name type="scientific">Knipowitschia caucasica</name>
    <name type="common">Caucasian dwarf goby</name>
    <name type="synonym">Pomatoschistus caucasicus</name>
    <dbReference type="NCBI Taxonomy" id="637954"/>
    <lineage>
        <taxon>Eukaryota</taxon>
        <taxon>Metazoa</taxon>
        <taxon>Chordata</taxon>
        <taxon>Craniata</taxon>
        <taxon>Vertebrata</taxon>
        <taxon>Euteleostomi</taxon>
        <taxon>Actinopterygii</taxon>
        <taxon>Neopterygii</taxon>
        <taxon>Teleostei</taxon>
        <taxon>Neoteleostei</taxon>
        <taxon>Acanthomorphata</taxon>
        <taxon>Gobiaria</taxon>
        <taxon>Gobiiformes</taxon>
        <taxon>Gobioidei</taxon>
        <taxon>Gobiidae</taxon>
        <taxon>Gobiinae</taxon>
        <taxon>Knipowitschia</taxon>
    </lineage>
</organism>
<feature type="region of interest" description="Disordered" evidence="1">
    <location>
        <begin position="1"/>
        <end position="50"/>
    </location>
</feature>
<sequence>MESVCTAHAPGEGTDPSSQPTSQSSEAGEGGDKHGPQREDVTPLRGGEGCGMRRLFIRARKYSLSLRFLQMTKATLLSH</sequence>
<dbReference type="EMBL" id="OZ035825">
    <property type="protein sequence ID" value="CAL1601415.1"/>
    <property type="molecule type" value="Genomic_DNA"/>
</dbReference>
<dbReference type="AlphaFoldDB" id="A0AAV2LGF9"/>
<feature type="compositionally biased region" description="Basic and acidic residues" evidence="1">
    <location>
        <begin position="30"/>
        <end position="42"/>
    </location>
</feature>
<feature type="compositionally biased region" description="Low complexity" evidence="1">
    <location>
        <begin position="14"/>
        <end position="25"/>
    </location>
</feature>
<dbReference type="Proteomes" id="UP001497482">
    <property type="component" value="Chromosome 3"/>
</dbReference>
<reference evidence="2 3" key="1">
    <citation type="submission" date="2024-04" db="EMBL/GenBank/DDBJ databases">
        <authorList>
            <person name="Waldvogel A.-M."/>
            <person name="Schoenle A."/>
        </authorList>
    </citation>
    <scope>NUCLEOTIDE SEQUENCE [LARGE SCALE GENOMIC DNA]</scope>
</reference>
<evidence type="ECO:0000256" key="1">
    <source>
        <dbReference type="SAM" id="MobiDB-lite"/>
    </source>
</evidence>
<proteinExistence type="predicted"/>